<proteinExistence type="predicted"/>
<dbReference type="RefSeq" id="WP_035107149.1">
    <property type="nucleotide sequence ID" value="NZ_CP011311.1"/>
</dbReference>
<sequence length="267" mass="28707">MTTQEIKSAKLTVIGASACAPTELGAASGYLLEVETTEGKEGILIDCGPGVIATLAKEEMLDRVTALLVSHSHADHCADLTVLAYRRSFPEVLPQIPLIAPEDLTGRLPKLDEVFGIPSLDTMRTPLESQFDIQVRNPGENFELAGLQVETITADHPVPTMSIKFPELGFVYTADTAYTDDLEKFAQGADFLLAECTYRAADKVDVSGHGHLDGHTVAKLGHNTGTAHLAVTHLADPAQTDEIAEEIRTIHSGGFTMVAPGMEFKLR</sequence>
<dbReference type="Pfam" id="PF12706">
    <property type="entry name" value="Lactamase_B_2"/>
    <property type="match status" value="1"/>
</dbReference>
<dbReference type="STRING" id="161896.UL81_03905"/>
<name>A0A0F6TA54_9CORY</name>
<organism evidence="1 2">
    <name type="scientific">Corynebacterium camporealensis</name>
    <dbReference type="NCBI Taxonomy" id="161896"/>
    <lineage>
        <taxon>Bacteria</taxon>
        <taxon>Bacillati</taxon>
        <taxon>Actinomycetota</taxon>
        <taxon>Actinomycetes</taxon>
        <taxon>Mycobacteriales</taxon>
        <taxon>Corynebacteriaceae</taxon>
        <taxon>Corynebacterium</taxon>
    </lineage>
</organism>
<dbReference type="HOGENOM" id="CLU_031317_3_2_11"/>
<dbReference type="SMART" id="SM00849">
    <property type="entry name" value="Lactamase_B"/>
    <property type="match status" value="1"/>
</dbReference>
<protein>
    <submittedName>
        <fullName evidence="1">Metal-dependent hydrolase, beta-lactamase superfamily III</fullName>
    </submittedName>
</protein>
<dbReference type="AlphaFoldDB" id="A0A0F6TA54"/>
<dbReference type="OrthoDB" id="9800940at2"/>
<evidence type="ECO:0000313" key="2">
    <source>
        <dbReference type="Proteomes" id="UP000033566"/>
    </source>
</evidence>
<dbReference type="EMBL" id="CP011311">
    <property type="protein sequence ID" value="AKE38756.1"/>
    <property type="molecule type" value="Genomic_DNA"/>
</dbReference>
<evidence type="ECO:0000313" key="1">
    <source>
        <dbReference type="EMBL" id="AKE38756.1"/>
    </source>
</evidence>
<dbReference type="Gene3D" id="3.60.15.10">
    <property type="entry name" value="Ribonuclease Z/Hydroxyacylglutathione hydrolase-like"/>
    <property type="match status" value="1"/>
</dbReference>
<dbReference type="KEGG" id="ccj:UL81_03905"/>
<accession>A0A0F6TA54</accession>
<keyword evidence="1" id="KW-0378">Hydrolase</keyword>
<dbReference type="PATRIC" id="fig|161896.4.peg.767"/>
<keyword evidence="2" id="KW-1185">Reference proteome</keyword>
<dbReference type="InterPro" id="IPR036866">
    <property type="entry name" value="RibonucZ/Hydroxyglut_hydro"/>
</dbReference>
<reference evidence="1 2" key="1">
    <citation type="journal article" date="2015" name="Genome Announc.">
        <title>Complete Genome Sequence of Corynebacterium camporealensis DSM 44610, Isolated from the Milk of a Manchega Sheep with Subclinical Mastitis.</title>
        <authorList>
            <person name="Ruckert C."/>
            <person name="Albersmeier A."/>
            <person name="Winkler A."/>
            <person name="Tauch A."/>
        </authorList>
    </citation>
    <scope>NUCLEOTIDE SEQUENCE [LARGE SCALE GENOMIC DNA]</scope>
    <source>
        <strain evidence="1 2">DSM 44610</strain>
    </source>
</reference>
<dbReference type="SUPFAM" id="SSF56281">
    <property type="entry name" value="Metallo-hydrolase/oxidoreductase"/>
    <property type="match status" value="1"/>
</dbReference>
<dbReference type="PANTHER" id="PTHR46018:SF4">
    <property type="entry name" value="METALLO-HYDROLASE YHFI-RELATED"/>
    <property type="match status" value="1"/>
</dbReference>
<dbReference type="PANTHER" id="PTHR46018">
    <property type="entry name" value="ZINC PHOSPHODIESTERASE ELAC PROTEIN 1"/>
    <property type="match status" value="1"/>
</dbReference>
<dbReference type="GO" id="GO:0042781">
    <property type="term" value="F:3'-tRNA processing endoribonuclease activity"/>
    <property type="evidence" value="ECO:0007669"/>
    <property type="project" value="TreeGrafter"/>
</dbReference>
<gene>
    <name evidence="1" type="ORF">UL81_03905</name>
</gene>
<dbReference type="InterPro" id="IPR001279">
    <property type="entry name" value="Metallo-B-lactamas"/>
</dbReference>
<dbReference type="Proteomes" id="UP000033566">
    <property type="component" value="Chromosome"/>
</dbReference>